<accession>A0ABR2DXM0</accession>
<keyword evidence="2" id="KW-1185">Reference proteome</keyword>
<reference evidence="1 2" key="1">
    <citation type="journal article" date="2024" name="G3 (Bethesda)">
        <title>Genome assembly of Hibiscus sabdariffa L. provides insights into metabolisms of medicinal natural products.</title>
        <authorList>
            <person name="Kim T."/>
        </authorList>
    </citation>
    <scope>NUCLEOTIDE SEQUENCE [LARGE SCALE GENOMIC DNA]</scope>
    <source>
        <strain evidence="1">TK-2024</strain>
        <tissue evidence="1">Old leaves</tissue>
    </source>
</reference>
<dbReference type="EMBL" id="JBBPBM010000021">
    <property type="protein sequence ID" value="KAK8548717.1"/>
    <property type="molecule type" value="Genomic_DNA"/>
</dbReference>
<proteinExistence type="predicted"/>
<sequence length="139" mass="15553">MTNAPGCYDGLRFGSQETAESIETRDYTFLQATGKKPGVEKEKLGDFGVGDTFGLKELDFGQKGFLDTGTEQLRLGFDDLSDLGLGEPVLIEEREDGIWVFWGFEIDVLGEFQSGFRREPELVLEVRDGEMYRLVGRGL</sequence>
<evidence type="ECO:0000313" key="1">
    <source>
        <dbReference type="EMBL" id="KAK8548717.1"/>
    </source>
</evidence>
<gene>
    <name evidence="1" type="ORF">V6N12_061624</name>
</gene>
<dbReference type="Proteomes" id="UP001472677">
    <property type="component" value="Unassembled WGS sequence"/>
</dbReference>
<protein>
    <submittedName>
        <fullName evidence="1">Uncharacterized protein</fullName>
    </submittedName>
</protein>
<organism evidence="1 2">
    <name type="scientific">Hibiscus sabdariffa</name>
    <name type="common">roselle</name>
    <dbReference type="NCBI Taxonomy" id="183260"/>
    <lineage>
        <taxon>Eukaryota</taxon>
        <taxon>Viridiplantae</taxon>
        <taxon>Streptophyta</taxon>
        <taxon>Embryophyta</taxon>
        <taxon>Tracheophyta</taxon>
        <taxon>Spermatophyta</taxon>
        <taxon>Magnoliopsida</taxon>
        <taxon>eudicotyledons</taxon>
        <taxon>Gunneridae</taxon>
        <taxon>Pentapetalae</taxon>
        <taxon>rosids</taxon>
        <taxon>malvids</taxon>
        <taxon>Malvales</taxon>
        <taxon>Malvaceae</taxon>
        <taxon>Malvoideae</taxon>
        <taxon>Hibiscus</taxon>
    </lineage>
</organism>
<name>A0ABR2DXM0_9ROSI</name>
<evidence type="ECO:0000313" key="2">
    <source>
        <dbReference type="Proteomes" id="UP001472677"/>
    </source>
</evidence>
<comment type="caution">
    <text evidence="1">The sequence shown here is derived from an EMBL/GenBank/DDBJ whole genome shotgun (WGS) entry which is preliminary data.</text>
</comment>